<feature type="region of interest" description="Disordered" evidence="8">
    <location>
        <begin position="205"/>
        <end position="245"/>
    </location>
</feature>
<protein>
    <recommendedName>
        <fullName evidence="7">Non-homologous end-joining factor 1</fullName>
    </recommendedName>
</protein>
<dbReference type="EMBL" id="MCGE01000002">
    <property type="protein sequence ID" value="ORZ24263.1"/>
    <property type="molecule type" value="Genomic_DNA"/>
</dbReference>
<dbReference type="OrthoDB" id="2155935at2759"/>
<evidence type="ECO:0000256" key="4">
    <source>
        <dbReference type="ARBA" id="ARBA00023204"/>
    </source>
</evidence>
<dbReference type="Pfam" id="PF09302">
    <property type="entry name" value="XLF"/>
    <property type="match status" value="1"/>
</dbReference>
<evidence type="ECO:0000256" key="2">
    <source>
        <dbReference type="ARBA" id="ARBA00022763"/>
    </source>
</evidence>
<evidence type="ECO:0000256" key="1">
    <source>
        <dbReference type="ARBA" id="ARBA00004123"/>
    </source>
</evidence>
<evidence type="ECO:0000256" key="6">
    <source>
        <dbReference type="ARBA" id="ARBA00025747"/>
    </source>
</evidence>
<keyword evidence="11" id="KW-1185">Reference proteome</keyword>
<evidence type="ECO:0000259" key="9">
    <source>
        <dbReference type="Pfam" id="PF09302"/>
    </source>
</evidence>
<dbReference type="STRING" id="90262.A0A1X2IY97"/>
<sequence length="270" mass="31297">MLLSDDDHGKLLPVPWVQIDTAVENTHVDGPLYIKTLFDRTEYRVLLTNLRYVWYEFGDITSITQRASSYRLDIESEDQIESLTDSLRQCFQQQENCRFRLSKDGQMIIEYKDTRKGFVSLSWNFHCLPLESAMLNDNQAYFDGPTVLYKHFILPMVALTESNWLNPSVIKEESISASSPPSLEDAERDQDTWLTQLSLVTEIVPDDDSTSANDGQEREQKESPIKHDFLGTSDPAKKLTDPDKELERRLKLESDLTKKRGLKKKKRRLF</sequence>
<dbReference type="InterPro" id="IPR015381">
    <property type="entry name" value="XLF-like_N"/>
</dbReference>
<dbReference type="GO" id="GO:0006303">
    <property type="term" value="P:double-strand break repair via nonhomologous end joining"/>
    <property type="evidence" value="ECO:0007669"/>
    <property type="project" value="UniProtKB-ARBA"/>
</dbReference>
<name>A0A1X2IY97_9FUNG</name>
<keyword evidence="2" id="KW-0227">DNA damage</keyword>
<gene>
    <name evidence="10" type="ORF">BCR42DRAFT_402568</name>
</gene>
<evidence type="ECO:0000256" key="8">
    <source>
        <dbReference type="SAM" id="MobiDB-lite"/>
    </source>
</evidence>
<reference evidence="10 11" key="1">
    <citation type="submission" date="2016-07" db="EMBL/GenBank/DDBJ databases">
        <title>Pervasive Adenine N6-methylation of Active Genes in Fungi.</title>
        <authorList>
            <consortium name="DOE Joint Genome Institute"/>
            <person name="Mondo S.J."/>
            <person name="Dannebaum R.O."/>
            <person name="Kuo R.C."/>
            <person name="Labutti K."/>
            <person name="Haridas S."/>
            <person name="Kuo A."/>
            <person name="Salamov A."/>
            <person name="Ahrendt S.R."/>
            <person name="Lipzen A."/>
            <person name="Sullivan W."/>
            <person name="Andreopoulos W.B."/>
            <person name="Clum A."/>
            <person name="Lindquist E."/>
            <person name="Daum C."/>
            <person name="Ramamoorthy G.K."/>
            <person name="Gryganskyi A."/>
            <person name="Culley D."/>
            <person name="Magnuson J.K."/>
            <person name="James T.Y."/>
            <person name="O'Malley M.A."/>
            <person name="Stajich J.E."/>
            <person name="Spatafora J.W."/>
            <person name="Visel A."/>
            <person name="Grigoriev I.V."/>
        </authorList>
    </citation>
    <scope>NUCLEOTIDE SEQUENCE [LARGE SCALE GENOMIC DNA]</scope>
    <source>
        <strain evidence="10 11">NRRL 1336</strain>
    </source>
</reference>
<dbReference type="PANTHER" id="PTHR32235:SF1">
    <property type="entry name" value="NON-HOMOLOGOUS END-JOINING FACTOR 1"/>
    <property type="match status" value="1"/>
</dbReference>
<comment type="subcellular location">
    <subcellularLocation>
        <location evidence="1">Nucleus</location>
    </subcellularLocation>
</comment>
<feature type="compositionally biased region" description="Basic and acidic residues" evidence="8">
    <location>
        <begin position="215"/>
        <end position="245"/>
    </location>
</feature>
<evidence type="ECO:0000256" key="5">
    <source>
        <dbReference type="ARBA" id="ARBA00023242"/>
    </source>
</evidence>
<keyword evidence="3" id="KW-0238">DNA-binding</keyword>
<accession>A0A1X2IY97</accession>
<dbReference type="PANTHER" id="PTHR32235">
    <property type="entry name" value="NON-HOMOLOGOUS END-JOINING FACTOR 1"/>
    <property type="match status" value="1"/>
</dbReference>
<dbReference type="GO" id="GO:0045027">
    <property type="term" value="F:DNA end binding"/>
    <property type="evidence" value="ECO:0007669"/>
    <property type="project" value="TreeGrafter"/>
</dbReference>
<dbReference type="GO" id="GO:0032807">
    <property type="term" value="C:DNA ligase IV complex"/>
    <property type="evidence" value="ECO:0007669"/>
    <property type="project" value="TreeGrafter"/>
</dbReference>
<dbReference type="Gene3D" id="2.170.210.10">
    <property type="entry name" value="DNA double-strand break repair and VJ recombination XRCC4, N-terminal"/>
    <property type="match status" value="1"/>
</dbReference>
<evidence type="ECO:0000256" key="3">
    <source>
        <dbReference type="ARBA" id="ARBA00023125"/>
    </source>
</evidence>
<evidence type="ECO:0000313" key="10">
    <source>
        <dbReference type="EMBL" id="ORZ24263.1"/>
    </source>
</evidence>
<proteinExistence type="inferred from homology"/>
<feature type="domain" description="XLF-like N-terminal" evidence="9">
    <location>
        <begin position="15"/>
        <end position="127"/>
    </location>
</feature>
<keyword evidence="4" id="KW-0234">DNA repair</keyword>
<dbReference type="AlphaFoldDB" id="A0A1X2IY97"/>
<evidence type="ECO:0000256" key="7">
    <source>
        <dbReference type="ARBA" id="ARBA00044529"/>
    </source>
</evidence>
<dbReference type="InterPro" id="IPR038051">
    <property type="entry name" value="XRCC4-like_N_sf"/>
</dbReference>
<comment type="caution">
    <text evidence="10">The sequence shown here is derived from an EMBL/GenBank/DDBJ whole genome shotgun (WGS) entry which is preliminary data.</text>
</comment>
<dbReference type="CDD" id="cd22285">
    <property type="entry name" value="HD_XLF_N"/>
    <property type="match status" value="1"/>
</dbReference>
<comment type="similarity">
    <text evidence="6">Belongs to the XRCC4-XLF family. XLF subfamily.</text>
</comment>
<keyword evidence="5" id="KW-0539">Nucleus</keyword>
<evidence type="ECO:0000313" key="11">
    <source>
        <dbReference type="Proteomes" id="UP000193560"/>
    </source>
</evidence>
<organism evidence="10 11">
    <name type="scientific">Absidia repens</name>
    <dbReference type="NCBI Taxonomy" id="90262"/>
    <lineage>
        <taxon>Eukaryota</taxon>
        <taxon>Fungi</taxon>
        <taxon>Fungi incertae sedis</taxon>
        <taxon>Mucoromycota</taxon>
        <taxon>Mucoromycotina</taxon>
        <taxon>Mucoromycetes</taxon>
        <taxon>Mucorales</taxon>
        <taxon>Cunninghamellaceae</taxon>
        <taxon>Absidia</taxon>
    </lineage>
</organism>
<dbReference type="Proteomes" id="UP000193560">
    <property type="component" value="Unassembled WGS sequence"/>
</dbReference>
<dbReference type="InterPro" id="IPR052287">
    <property type="entry name" value="NHEJ_factor"/>
</dbReference>